<reference evidence="10 11" key="2">
    <citation type="journal article" date="2011" name="J. Bacteriol.">
        <title>Complete genome sequence of strain HTCC2503T of Parvularcula bermudensis, the type species of the order "Parvularculales" in the class Alphaproteobacteria.</title>
        <authorList>
            <person name="Oh H.M."/>
            <person name="Kang I."/>
            <person name="Vergin K.L."/>
            <person name="Kang D."/>
            <person name="Rhee K.H."/>
            <person name="Giovannoni S.J."/>
            <person name="Cho J.C."/>
        </authorList>
    </citation>
    <scope>NUCLEOTIDE SEQUENCE [LARGE SCALE GENOMIC DNA]</scope>
    <source>
        <strain evidence="11">ATCC BAA-594 / HTCC2503 / KCTC 12087</strain>
    </source>
</reference>
<keyword evidence="3" id="KW-0813">Transport</keyword>
<name>E0TDJ6_PARBH</name>
<accession>E0TDJ6</accession>
<protein>
    <submittedName>
        <fullName evidence="10">RarD protein</fullName>
    </submittedName>
</protein>
<evidence type="ECO:0000256" key="1">
    <source>
        <dbReference type="ARBA" id="ARBA00004651"/>
    </source>
</evidence>
<evidence type="ECO:0000256" key="5">
    <source>
        <dbReference type="ARBA" id="ARBA00022692"/>
    </source>
</evidence>
<dbReference type="InterPro" id="IPR004626">
    <property type="entry name" value="RarD"/>
</dbReference>
<keyword evidence="11" id="KW-1185">Reference proteome</keyword>
<feature type="transmembrane region" description="Helical" evidence="8">
    <location>
        <begin position="269"/>
        <end position="288"/>
    </location>
</feature>
<dbReference type="GO" id="GO:0005886">
    <property type="term" value="C:plasma membrane"/>
    <property type="evidence" value="ECO:0007669"/>
    <property type="project" value="UniProtKB-SubCell"/>
</dbReference>
<evidence type="ECO:0000256" key="2">
    <source>
        <dbReference type="ARBA" id="ARBA00007362"/>
    </source>
</evidence>
<keyword evidence="4" id="KW-1003">Cell membrane</keyword>
<evidence type="ECO:0000256" key="3">
    <source>
        <dbReference type="ARBA" id="ARBA00022448"/>
    </source>
</evidence>
<evidence type="ECO:0000256" key="6">
    <source>
        <dbReference type="ARBA" id="ARBA00022989"/>
    </source>
</evidence>
<dbReference type="InterPro" id="IPR037185">
    <property type="entry name" value="EmrE-like"/>
</dbReference>
<organism evidence="10 11">
    <name type="scientific">Parvularcula bermudensis (strain ATCC BAA-594 / HTCC2503 / KCTC 12087)</name>
    <dbReference type="NCBI Taxonomy" id="314260"/>
    <lineage>
        <taxon>Bacteria</taxon>
        <taxon>Pseudomonadati</taxon>
        <taxon>Pseudomonadota</taxon>
        <taxon>Alphaproteobacteria</taxon>
        <taxon>Parvularculales</taxon>
        <taxon>Parvularculaceae</taxon>
        <taxon>Parvularcula</taxon>
    </lineage>
</organism>
<dbReference type="SUPFAM" id="SSF103481">
    <property type="entry name" value="Multidrug resistance efflux transporter EmrE"/>
    <property type="match status" value="1"/>
</dbReference>
<feature type="transmembrane region" description="Helical" evidence="8">
    <location>
        <begin position="73"/>
        <end position="93"/>
    </location>
</feature>
<feature type="transmembrane region" description="Helical" evidence="8">
    <location>
        <begin position="105"/>
        <end position="122"/>
    </location>
</feature>
<dbReference type="STRING" id="314260.PB2503_03377"/>
<evidence type="ECO:0000256" key="8">
    <source>
        <dbReference type="SAM" id="Phobius"/>
    </source>
</evidence>
<dbReference type="eggNOG" id="COG2962">
    <property type="taxonomic scope" value="Bacteria"/>
</dbReference>
<feature type="transmembrane region" description="Helical" evidence="8">
    <location>
        <begin position="180"/>
        <end position="202"/>
    </location>
</feature>
<comment type="subcellular location">
    <subcellularLocation>
        <location evidence="1">Cell membrane</location>
        <topology evidence="1">Multi-pass membrane protein</topology>
    </subcellularLocation>
</comment>
<feature type="transmembrane region" description="Helical" evidence="8">
    <location>
        <begin position="153"/>
        <end position="168"/>
    </location>
</feature>
<evidence type="ECO:0000256" key="4">
    <source>
        <dbReference type="ARBA" id="ARBA00022475"/>
    </source>
</evidence>
<sequence length="313" mass="33748">MSGPSSLRTGLLAGTLAYTLWGFLPFYFIVLRGISPIEIFTDRILFAVPFGLLVILARSQWGEVVKGLRSPKVVLWLLASALAIAGNWILYIVAVQEGRVFEVSLGYYINPLVYVLVGVVVMGERLRRLQILAVLLAGIGVTILTVYGGRFPLFGLILAVTFTFYGYSRKRVAIGAMPGLFIETLLLSPLALGLLIWLVASTDTGLEAGLSGDFGLLTLLMLAGPITVTPLLFFAIAARRLTLSTIGFLQFIGPTLAFGIGLLDGEPFTPAYQICFAFIWLGVALFIGDALQHRAQRPSPVPRAVAASLSTDP</sequence>
<keyword evidence="7 8" id="KW-0472">Membrane</keyword>
<feature type="transmembrane region" description="Helical" evidence="8">
    <location>
        <begin position="43"/>
        <end position="61"/>
    </location>
</feature>
<feature type="domain" description="EamA" evidence="9">
    <location>
        <begin position="9"/>
        <end position="145"/>
    </location>
</feature>
<dbReference type="EMBL" id="CP002156">
    <property type="protein sequence ID" value="ADM08751.1"/>
    <property type="molecule type" value="Genomic_DNA"/>
</dbReference>
<dbReference type="OrthoDB" id="369870at2"/>
<keyword evidence="5 8" id="KW-0812">Transmembrane</keyword>
<evidence type="ECO:0000313" key="11">
    <source>
        <dbReference type="Proteomes" id="UP000001302"/>
    </source>
</evidence>
<dbReference type="Proteomes" id="UP000001302">
    <property type="component" value="Chromosome"/>
</dbReference>
<feature type="transmembrane region" description="Helical" evidence="8">
    <location>
        <begin position="243"/>
        <end position="263"/>
    </location>
</feature>
<dbReference type="NCBIfam" id="TIGR00688">
    <property type="entry name" value="rarD"/>
    <property type="match status" value="1"/>
</dbReference>
<feature type="transmembrane region" description="Helical" evidence="8">
    <location>
        <begin position="214"/>
        <end position="236"/>
    </location>
</feature>
<dbReference type="InterPro" id="IPR000620">
    <property type="entry name" value="EamA_dom"/>
</dbReference>
<feature type="transmembrane region" description="Helical" evidence="8">
    <location>
        <begin position="129"/>
        <end position="147"/>
    </location>
</feature>
<dbReference type="HOGENOM" id="CLU_054508_1_0_5"/>
<dbReference type="Pfam" id="PF00892">
    <property type="entry name" value="EamA"/>
    <property type="match status" value="1"/>
</dbReference>
<evidence type="ECO:0000256" key="7">
    <source>
        <dbReference type="ARBA" id="ARBA00023136"/>
    </source>
</evidence>
<evidence type="ECO:0000313" key="10">
    <source>
        <dbReference type="EMBL" id="ADM08751.1"/>
    </source>
</evidence>
<keyword evidence="6 8" id="KW-1133">Transmembrane helix</keyword>
<dbReference type="KEGG" id="pbr:PB2503_03377"/>
<proteinExistence type="inferred from homology"/>
<evidence type="ECO:0000259" key="9">
    <source>
        <dbReference type="Pfam" id="PF00892"/>
    </source>
</evidence>
<dbReference type="RefSeq" id="WP_013299725.1">
    <property type="nucleotide sequence ID" value="NC_014414.1"/>
</dbReference>
<dbReference type="AlphaFoldDB" id="E0TDJ6"/>
<feature type="transmembrane region" description="Helical" evidence="8">
    <location>
        <begin position="12"/>
        <end position="31"/>
    </location>
</feature>
<reference evidence="11" key="1">
    <citation type="submission" date="2010-08" db="EMBL/GenBank/DDBJ databases">
        <title>Genome sequence of Parvularcula bermudensis HTCC2503.</title>
        <authorList>
            <person name="Kang D.-M."/>
            <person name="Oh H.-M."/>
            <person name="Cho J.-C."/>
        </authorList>
    </citation>
    <scope>NUCLEOTIDE SEQUENCE [LARGE SCALE GENOMIC DNA]</scope>
    <source>
        <strain evidence="11">ATCC BAA-594 / HTCC2503 / KCTC 12087</strain>
    </source>
</reference>
<comment type="similarity">
    <text evidence="2">Belongs to the EamA transporter family.</text>
</comment>
<gene>
    <name evidence="10" type="ordered locus">PB2503_03377</name>
</gene>